<keyword evidence="4" id="KW-1185">Reference proteome</keyword>
<dbReference type="EMBL" id="JBHSRD010000002">
    <property type="protein sequence ID" value="MFC6005601.1"/>
    <property type="molecule type" value="Genomic_DNA"/>
</dbReference>
<accession>A0ABW1J8P2</accession>
<organism evidence="3 4">
    <name type="scientific">Angustibacter luteus</name>
    <dbReference type="NCBI Taxonomy" id="658456"/>
    <lineage>
        <taxon>Bacteria</taxon>
        <taxon>Bacillati</taxon>
        <taxon>Actinomycetota</taxon>
        <taxon>Actinomycetes</taxon>
        <taxon>Kineosporiales</taxon>
        <taxon>Kineosporiaceae</taxon>
    </lineage>
</organism>
<feature type="compositionally biased region" description="Basic and acidic residues" evidence="1">
    <location>
        <begin position="127"/>
        <end position="143"/>
    </location>
</feature>
<keyword evidence="2" id="KW-0812">Transmembrane</keyword>
<gene>
    <name evidence="3" type="ORF">ACFQDO_00520</name>
</gene>
<evidence type="ECO:0000256" key="2">
    <source>
        <dbReference type="SAM" id="Phobius"/>
    </source>
</evidence>
<evidence type="ECO:0000313" key="4">
    <source>
        <dbReference type="Proteomes" id="UP001596189"/>
    </source>
</evidence>
<reference evidence="4" key="1">
    <citation type="journal article" date="2019" name="Int. J. Syst. Evol. Microbiol.">
        <title>The Global Catalogue of Microorganisms (GCM) 10K type strain sequencing project: providing services to taxonomists for standard genome sequencing and annotation.</title>
        <authorList>
            <consortium name="The Broad Institute Genomics Platform"/>
            <consortium name="The Broad Institute Genome Sequencing Center for Infectious Disease"/>
            <person name="Wu L."/>
            <person name="Ma J."/>
        </authorList>
    </citation>
    <scope>NUCLEOTIDE SEQUENCE [LARGE SCALE GENOMIC DNA]</scope>
    <source>
        <strain evidence="4">KACC 14249</strain>
    </source>
</reference>
<feature type="region of interest" description="Disordered" evidence="1">
    <location>
        <begin position="87"/>
        <end position="143"/>
    </location>
</feature>
<feature type="transmembrane region" description="Helical" evidence="2">
    <location>
        <begin position="42"/>
        <end position="58"/>
    </location>
</feature>
<keyword evidence="2" id="KW-1133">Transmembrane helix</keyword>
<feature type="transmembrane region" description="Helical" evidence="2">
    <location>
        <begin position="64"/>
        <end position="83"/>
    </location>
</feature>
<dbReference type="Proteomes" id="UP001596189">
    <property type="component" value="Unassembled WGS sequence"/>
</dbReference>
<proteinExistence type="predicted"/>
<dbReference type="Pfam" id="PF11239">
    <property type="entry name" value="DUF3040"/>
    <property type="match status" value="1"/>
</dbReference>
<dbReference type="RefSeq" id="WP_345716487.1">
    <property type="nucleotide sequence ID" value="NZ_BAABFP010000005.1"/>
</dbReference>
<comment type="caution">
    <text evidence="3">The sequence shown here is derived from an EMBL/GenBank/DDBJ whole genome shotgun (WGS) entry which is preliminary data.</text>
</comment>
<protein>
    <submittedName>
        <fullName evidence="3">DUF3040 domain-containing protein</fullName>
    </submittedName>
</protein>
<sequence>MPLSEHEQRVLEQMEHAMEAEDPKFATAMRGRTPKARQRRRIMVGSIGVVVGLVLVVLGVAQGVVALAVAGFVLMLGAGALALTPPRKQTAKGAATHAPGPLGAVAPDGSTKPRKQRAAKANGSFMHRLEQRWDHRKDQGQGW</sequence>
<name>A0ABW1J8P2_9ACTN</name>
<dbReference type="InterPro" id="IPR021401">
    <property type="entry name" value="DUF3040"/>
</dbReference>
<keyword evidence="2" id="KW-0472">Membrane</keyword>
<evidence type="ECO:0000313" key="3">
    <source>
        <dbReference type="EMBL" id="MFC6005601.1"/>
    </source>
</evidence>
<evidence type="ECO:0000256" key="1">
    <source>
        <dbReference type="SAM" id="MobiDB-lite"/>
    </source>
</evidence>